<reference evidence="2" key="1">
    <citation type="submission" date="2022-11" db="UniProtKB">
        <authorList>
            <consortium name="WormBaseParasite"/>
        </authorList>
    </citation>
    <scope>IDENTIFICATION</scope>
</reference>
<dbReference type="Proteomes" id="UP000887565">
    <property type="component" value="Unplaced"/>
</dbReference>
<keyword evidence="1" id="KW-1185">Reference proteome</keyword>
<name>A0A915I925_ROMCU</name>
<evidence type="ECO:0000313" key="1">
    <source>
        <dbReference type="Proteomes" id="UP000887565"/>
    </source>
</evidence>
<protein>
    <submittedName>
        <fullName evidence="2">Uncharacterized protein</fullName>
    </submittedName>
</protein>
<dbReference type="AlphaFoldDB" id="A0A915I925"/>
<evidence type="ECO:0000313" key="2">
    <source>
        <dbReference type="WBParaSite" id="nRc.2.0.1.t10670-RA"/>
    </source>
</evidence>
<proteinExistence type="predicted"/>
<organism evidence="1 2">
    <name type="scientific">Romanomermis culicivorax</name>
    <name type="common">Nematode worm</name>
    <dbReference type="NCBI Taxonomy" id="13658"/>
    <lineage>
        <taxon>Eukaryota</taxon>
        <taxon>Metazoa</taxon>
        <taxon>Ecdysozoa</taxon>
        <taxon>Nematoda</taxon>
        <taxon>Enoplea</taxon>
        <taxon>Dorylaimia</taxon>
        <taxon>Mermithida</taxon>
        <taxon>Mermithoidea</taxon>
        <taxon>Mermithidae</taxon>
        <taxon>Romanomermis</taxon>
    </lineage>
</organism>
<sequence length="171" mass="18641">MGHIGNDMRANKVGLNFLTFCMLVNKMRSLMLISGLRAFLSKYFLLPLAALPSKGGKSPICCLSLFLDFMLNVQLLGLKLVRDGANNLINGGNFLSTPFVGLPVAGKVAMGKSTCKSEKWTATGPVAQTFMQACTTSIMVAVKGQRPRRRCLQMAGRRKTILGILQNCKNR</sequence>
<accession>A0A915I925</accession>
<dbReference type="WBParaSite" id="nRc.2.0.1.t10670-RA">
    <property type="protein sequence ID" value="nRc.2.0.1.t10670-RA"/>
    <property type="gene ID" value="nRc.2.0.1.g10670"/>
</dbReference>